<comment type="caution">
    <text evidence="2">The sequence shown here is derived from an EMBL/GenBank/DDBJ whole genome shotgun (WGS) entry which is preliminary data.</text>
</comment>
<feature type="domain" description="Enoyl reductase (ER)" evidence="1">
    <location>
        <begin position="16"/>
        <end position="312"/>
    </location>
</feature>
<dbReference type="InterPro" id="IPR047122">
    <property type="entry name" value="Trans-enoyl_RdTase-like"/>
</dbReference>
<dbReference type="InterPro" id="IPR011032">
    <property type="entry name" value="GroES-like_sf"/>
</dbReference>
<keyword evidence="3" id="KW-1185">Reference proteome</keyword>
<accession>A0ABR3PW24</accession>
<dbReference type="EMBL" id="JBBXJM010000006">
    <property type="protein sequence ID" value="KAL1406547.1"/>
    <property type="molecule type" value="Genomic_DNA"/>
</dbReference>
<dbReference type="PANTHER" id="PTHR45348">
    <property type="entry name" value="HYPOTHETICAL OXIDOREDUCTASE (EUROFUNG)"/>
    <property type="match status" value="1"/>
</dbReference>
<dbReference type="InterPro" id="IPR036291">
    <property type="entry name" value="NAD(P)-bd_dom_sf"/>
</dbReference>
<gene>
    <name evidence="2" type="ORF">Q8F55_008253</name>
</gene>
<dbReference type="Gene3D" id="3.90.180.10">
    <property type="entry name" value="Medium-chain alcohol dehydrogenases, catalytic domain"/>
    <property type="match status" value="1"/>
</dbReference>
<dbReference type="InterPro" id="IPR020843">
    <property type="entry name" value="ER"/>
</dbReference>
<evidence type="ECO:0000313" key="3">
    <source>
        <dbReference type="Proteomes" id="UP001565368"/>
    </source>
</evidence>
<evidence type="ECO:0000313" key="2">
    <source>
        <dbReference type="EMBL" id="KAL1406547.1"/>
    </source>
</evidence>
<evidence type="ECO:0000259" key="1">
    <source>
        <dbReference type="SMART" id="SM00829"/>
    </source>
</evidence>
<organism evidence="2 3">
    <name type="scientific">Vanrija albida</name>
    <dbReference type="NCBI Taxonomy" id="181172"/>
    <lineage>
        <taxon>Eukaryota</taxon>
        <taxon>Fungi</taxon>
        <taxon>Dikarya</taxon>
        <taxon>Basidiomycota</taxon>
        <taxon>Agaricomycotina</taxon>
        <taxon>Tremellomycetes</taxon>
        <taxon>Trichosporonales</taxon>
        <taxon>Trichosporonaceae</taxon>
        <taxon>Vanrija</taxon>
    </lineage>
</organism>
<dbReference type="Pfam" id="PF08240">
    <property type="entry name" value="ADH_N"/>
    <property type="match status" value="1"/>
</dbReference>
<dbReference type="InterPro" id="IPR013154">
    <property type="entry name" value="ADH-like_N"/>
</dbReference>
<name>A0ABR3PW24_9TREE</name>
<dbReference type="GeneID" id="95989296"/>
<dbReference type="SMART" id="SM00829">
    <property type="entry name" value="PKS_ER"/>
    <property type="match status" value="1"/>
</dbReference>
<dbReference type="SUPFAM" id="SSF50129">
    <property type="entry name" value="GroES-like"/>
    <property type="match status" value="1"/>
</dbReference>
<proteinExistence type="predicted"/>
<dbReference type="SUPFAM" id="SSF51735">
    <property type="entry name" value="NAD(P)-binding Rossmann-fold domains"/>
    <property type="match status" value="1"/>
</dbReference>
<sequence>MTRDTNTQKALVLIVAERDVALLDIPIPTPGPGEVLVKVHSIALNPVDSLYVGDPLAQQATRVIGTDFAGVVVAAAADLASSPDVRAAAGARVAGFLQGACSRNDRPGAFAEYILTPYDLTWSVPASMPLASASAVSMCGVTAAQGVFFRQQLPCPFWPTSGWAGVAPDQEINYLVYGASTSLGLYAAQLVRAAARFSNRRVRLIGLASTAKHALLSAPPYSYDVLIDYRGDWEAEVRAAAPAGVDYAFDAISEGGTVRKVHDLLAATAAPHAFVIFRNDRSDLKPAAPGVWRSTGYRVPPVYGAAWEALGVEIGYDNQTIPAKPEARAFAAAFYTWLGSAAADGEVKLQPNPVRVMPGGLERVVPDGFALLGWNQVSARQCDRPEEYMRPISGEKLVYELVRE</sequence>
<dbReference type="Gene3D" id="3.40.50.720">
    <property type="entry name" value="NAD(P)-binding Rossmann-like Domain"/>
    <property type="match status" value="1"/>
</dbReference>
<dbReference type="PANTHER" id="PTHR45348:SF7">
    <property type="entry name" value="ZINC BINDING OXIDOREDUCTASE, PUTATIVE-RELATED"/>
    <property type="match status" value="1"/>
</dbReference>
<dbReference type="Proteomes" id="UP001565368">
    <property type="component" value="Unassembled WGS sequence"/>
</dbReference>
<protein>
    <recommendedName>
        <fullName evidence="1">Enoyl reductase (ER) domain-containing protein</fullName>
    </recommendedName>
</protein>
<reference evidence="2 3" key="1">
    <citation type="submission" date="2023-08" db="EMBL/GenBank/DDBJ databases">
        <title>Annotated Genome Sequence of Vanrija albida AlHP1.</title>
        <authorList>
            <person name="Herzog R."/>
        </authorList>
    </citation>
    <scope>NUCLEOTIDE SEQUENCE [LARGE SCALE GENOMIC DNA]</scope>
    <source>
        <strain evidence="2 3">AlHP1</strain>
    </source>
</reference>
<dbReference type="RefSeq" id="XP_069206491.1">
    <property type="nucleotide sequence ID" value="XM_069356650.1"/>
</dbReference>